<organism evidence="2 3">
    <name type="scientific">Acinetobacter suaedae</name>
    <dbReference type="NCBI Taxonomy" id="2609668"/>
    <lineage>
        <taxon>Bacteria</taxon>
        <taxon>Pseudomonadati</taxon>
        <taxon>Pseudomonadota</taxon>
        <taxon>Gammaproteobacteria</taxon>
        <taxon>Moraxellales</taxon>
        <taxon>Moraxellaceae</taxon>
        <taxon>Acinetobacter</taxon>
    </lineage>
</organism>
<dbReference type="AlphaFoldDB" id="A0A5P1UTB3"/>
<keyword evidence="1" id="KW-1133">Transmembrane helix</keyword>
<sequence>MDNWKYALIASIVTILGMSIASMLTAFRLWKVTLTIFCISSIGFCVIGVLGRRSENNGFDGAWGVHGVWREFLNLETVLVSLGVGTFITLLFFLAIVSSKNK</sequence>
<keyword evidence="1" id="KW-0472">Membrane</keyword>
<evidence type="ECO:0000313" key="3">
    <source>
        <dbReference type="Proteomes" id="UP000325177"/>
    </source>
</evidence>
<reference evidence="2 3" key="1">
    <citation type="submission" date="2019-09" db="EMBL/GenBank/DDBJ databases">
        <title>Acinetobacter sp. C16S1 isolated from saline soil.</title>
        <authorList>
            <person name="Xu L."/>
            <person name="Sun J.-Q."/>
        </authorList>
    </citation>
    <scope>NUCLEOTIDE SEQUENCE [LARGE SCALE GENOMIC DNA]</scope>
    <source>
        <strain evidence="2 3">C16S1</strain>
    </source>
</reference>
<dbReference type="EMBL" id="CP043909">
    <property type="protein sequence ID" value="QER39588.1"/>
    <property type="molecule type" value="Genomic_DNA"/>
</dbReference>
<feature type="transmembrane region" description="Helical" evidence="1">
    <location>
        <begin position="34"/>
        <end position="52"/>
    </location>
</feature>
<dbReference type="Proteomes" id="UP000325177">
    <property type="component" value="Chromosome"/>
</dbReference>
<feature type="transmembrane region" description="Helical" evidence="1">
    <location>
        <begin position="72"/>
        <end position="97"/>
    </location>
</feature>
<proteinExistence type="predicted"/>
<name>A0A5P1UTB3_9GAMM</name>
<dbReference type="KEGG" id="asue:F2A31_07625"/>
<evidence type="ECO:0000313" key="2">
    <source>
        <dbReference type="EMBL" id="QER39588.1"/>
    </source>
</evidence>
<keyword evidence="3" id="KW-1185">Reference proteome</keyword>
<feature type="transmembrane region" description="Helical" evidence="1">
    <location>
        <begin position="6"/>
        <end position="27"/>
    </location>
</feature>
<dbReference type="RefSeq" id="WP_150025876.1">
    <property type="nucleotide sequence ID" value="NZ_CP043909.1"/>
</dbReference>
<gene>
    <name evidence="2" type="ORF">F2A31_07625</name>
</gene>
<protein>
    <submittedName>
        <fullName evidence="2">Uncharacterized protein</fullName>
    </submittedName>
</protein>
<keyword evidence="1" id="KW-0812">Transmembrane</keyword>
<evidence type="ECO:0000256" key="1">
    <source>
        <dbReference type="SAM" id="Phobius"/>
    </source>
</evidence>
<accession>A0A5P1UTB3</accession>